<gene>
    <name evidence="1" type="ORF">PHYBLDRAFT_144658</name>
</gene>
<dbReference type="EMBL" id="KV440979">
    <property type="protein sequence ID" value="OAD74201.1"/>
    <property type="molecule type" value="Genomic_DNA"/>
</dbReference>
<proteinExistence type="predicted"/>
<organism evidence="1 2">
    <name type="scientific">Phycomyces blakesleeanus (strain ATCC 8743b / DSM 1359 / FGSC 10004 / NBRC 33097 / NRRL 1555)</name>
    <dbReference type="NCBI Taxonomy" id="763407"/>
    <lineage>
        <taxon>Eukaryota</taxon>
        <taxon>Fungi</taxon>
        <taxon>Fungi incertae sedis</taxon>
        <taxon>Mucoromycota</taxon>
        <taxon>Mucoromycotina</taxon>
        <taxon>Mucoromycetes</taxon>
        <taxon>Mucorales</taxon>
        <taxon>Phycomycetaceae</taxon>
        <taxon>Phycomyces</taxon>
    </lineage>
</organism>
<dbReference type="VEuPathDB" id="FungiDB:PHYBLDRAFT_144658"/>
<dbReference type="RefSeq" id="XP_018292241.1">
    <property type="nucleotide sequence ID" value="XM_018431264.1"/>
</dbReference>
<dbReference type="GeneID" id="28992170"/>
<evidence type="ECO:0000313" key="1">
    <source>
        <dbReference type="EMBL" id="OAD74201.1"/>
    </source>
</evidence>
<dbReference type="AlphaFoldDB" id="A0A163AKV4"/>
<sequence>MTYRIRMSDKFLRICAPFSVIWRWPLSDTSHDIRHARNRIFLPSSAILTKPKSFCDRGSFPCFSLLHRIHLDPWTAFSSVSSSLQIAIASITAHTIWRGHWESVFDNFPFLLNVVTAKAVTSIHRSHNLNTT</sequence>
<dbReference type="Proteomes" id="UP000077315">
    <property type="component" value="Unassembled WGS sequence"/>
</dbReference>
<dbReference type="OrthoDB" id="2288126at2759"/>
<dbReference type="InParanoid" id="A0A163AKV4"/>
<evidence type="ECO:0000313" key="2">
    <source>
        <dbReference type="Proteomes" id="UP000077315"/>
    </source>
</evidence>
<reference evidence="2" key="1">
    <citation type="submission" date="2015-06" db="EMBL/GenBank/DDBJ databases">
        <title>Expansion of signal transduction pathways in fungi by whole-genome duplication.</title>
        <authorList>
            <consortium name="DOE Joint Genome Institute"/>
            <person name="Corrochano L.M."/>
            <person name="Kuo A."/>
            <person name="Marcet-Houben M."/>
            <person name="Polaino S."/>
            <person name="Salamov A."/>
            <person name="Villalobos J.M."/>
            <person name="Alvarez M.I."/>
            <person name="Avalos J."/>
            <person name="Benito E.P."/>
            <person name="Benoit I."/>
            <person name="Burger G."/>
            <person name="Camino L.P."/>
            <person name="Canovas D."/>
            <person name="Cerda-Olmedo E."/>
            <person name="Cheng J.-F."/>
            <person name="Dominguez A."/>
            <person name="Elias M."/>
            <person name="Eslava A.P."/>
            <person name="Glaser F."/>
            <person name="Grimwood J."/>
            <person name="Gutierrez G."/>
            <person name="Heitman J."/>
            <person name="Henrissat B."/>
            <person name="Iturriaga E.A."/>
            <person name="Lang B.F."/>
            <person name="Lavin J.L."/>
            <person name="Lee S."/>
            <person name="Li W."/>
            <person name="Lindquist E."/>
            <person name="Lopez-Garcia S."/>
            <person name="Luque E.M."/>
            <person name="Marcos A.T."/>
            <person name="Martin J."/>
            <person name="McCluskey K."/>
            <person name="Medina H.R."/>
            <person name="Miralles-Duran A."/>
            <person name="Miyazaki A."/>
            <person name="Munoz-Torres E."/>
            <person name="Oguiza J.A."/>
            <person name="Ohm R."/>
            <person name="Olmedo M."/>
            <person name="Orejas M."/>
            <person name="Ortiz-Castellanos L."/>
            <person name="Pisabarro A.G."/>
            <person name="Rodriguez-Romero J."/>
            <person name="Ruiz-Herrera J."/>
            <person name="Ruiz-Vazquez R."/>
            <person name="Sanz C."/>
            <person name="Schackwitz W."/>
            <person name="Schmutz J."/>
            <person name="Shahriari M."/>
            <person name="Shelest E."/>
            <person name="Silva-Franco F."/>
            <person name="Soanes D."/>
            <person name="Syed K."/>
            <person name="Tagua V.G."/>
            <person name="Talbot N.J."/>
            <person name="Thon M."/>
            <person name="De vries R.P."/>
            <person name="Wiebenga A."/>
            <person name="Yadav J.S."/>
            <person name="Braun E.L."/>
            <person name="Baker S."/>
            <person name="Garre V."/>
            <person name="Horwitz B."/>
            <person name="Torres-Martinez S."/>
            <person name="Idnurm A."/>
            <person name="Herrera-Estrella A."/>
            <person name="Gabaldon T."/>
            <person name="Grigoriev I.V."/>
        </authorList>
    </citation>
    <scope>NUCLEOTIDE SEQUENCE [LARGE SCALE GENOMIC DNA]</scope>
    <source>
        <strain evidence="2">NRRL 1555(-)</strain>
    </source>
</reference>
<name>A0A163AKV4_PHYB8</name>
<keyword evidence="2" id="KW-1185">Reference proteome</keyword>
<accession>A0A163AKV4</accession>
<protein>
    <submittedName>
        <fullName evidence="1">Uncharacterized protein</fullName>
    </submittedName>
</protein>